<sequence length="118" mass="13806">MSSKFSTYDPTDNRQSAYCYRGTDVLINKENIRDGKALAEYEADITLIRQYELESEQTVKGKFGITHLKNIYKYIFQDIYTDYDLQKEHQSKCSFVNSTMCSSIPSLIIRQFMVSFTH</sequence>
<dbReference type="KEGG" id="dhd:Dhaf_3334"/>
<accession>B8G2K2</accession>
<reference evidence="1 2" key="1">
    <citation type="journal article" date="2012" name="BMC Microbiol.">
        <title>Genome sequence of Desulfitobacterium hafniense DCB-2, a Gram-positive anaerobe capable of dehalogenation and metal reduction.</title>
        <authorList>
            <person name="Kim S.H."/>
            <person name="Harzman C."/>
            <person name="Davis J.K."/>
            <person name="Hutcheson R."/>
            <person name="Broderick J.B."/>
            <person name="Marsh T.L."/>
            <person name="Tiedje J.M."/>
        </authorList>
    </citation>
    <scope>NUCLEOTIDE SEQUENCE [LARGE SCALE GENOMIC DNA]</scope>
    <source>
        <strain evidence="2">DSM 10664 / DCB-2</strain>
    </source>
</reference>
<organism evidence="1 2">
    <name type="scientific">Desulfitobacterium hafniense (strain DSM 10664 / DCB-2)</name>
    <dbReference type="NCBI Taxonomy" id="272564"/>
    <lineage>
        <taxon>Bacteria</taxon>
        <taxon>Bacillati</taxon>
        <taxon>Bacillota</taxon>
        <taxon>Clostridia</taxon>
        <taxon>Eubacteriales</taxon>
        <taxon>Desulfitobacteriaceae</taxon>
        <taxon>Desulfitobacterium</taxon>
    </lineage>
</organism>
<gene>
    <name evidence="1" type="ordered locus">Dhaf_3334</name>
</gene>
<proteinExistence type="predicted"/>
<dbReference type="AlphaFoldDB" id="B8G2K2"/>
<evidence type="ECO:0000313" key="2">
    <source>
        <dbReference type="Proteomes" id="UP000007726"/>
    </source>
</evidence>
<protein>
    <submittedName>
        <fullName evidence="1">Uncharacterized protein</fullName>
    </submittedName>
</protein>
<name>B8G2K2_DESHD</name>
<dbReference type="HOGENOM" id="CLU_2069288_0_0_9"/>
<dbReference type="Proteomes" id="UP000007726">
    <property type="component" value="Chromosome"/>
</dbReference>
<dbReference type="InterPro" id="IPR036597">
    <property type="entry name" value="Fido-like_dom_sf"/>
</dbReference>
<evidence type="ECO:0000313" key="1">
    <source>
        <dbReference type="EMBL" id="ACL21352.1"/>
    </source>
</evidence>
<dbReference type="EMBL" id="CP001336">
    <property type="protein sequence ID" value="ACL21352.1"/>
    <property type="molecule type" value="Genomic_DNA"/>
</dbReference>
<dbReference type="Gene3D" id="1.10.3290.10">
    <property type="entry name" value="Fido-like domain"/>
    <property type="match status" value="1"/>
</dbReference>